<dbReference type="SMR" id="A0A2B4SI77"/>
<dbReference type="OrthoDB" id="10061449at2759"/>
<dbReference type="PANTHER" id="PTHR24252:SF7">
    <property type="entry name" value="HYALIN"/>
    <property type="match status" value="1"/>
</dbReference>
<sequence length="824" mass="87510">MLGWGRTASSCDFENGMCAGWTQDKSDTFDWTLRSGSTPSSNTGPSSGHGGSGKYMYIETSSPRKDGDIAKLKFTGSGGGAFCLRFFYHMYGKSLKILNVYSGSSRVFTQSGSQGNKWIEAKVPVSASSGRVEVTFEGIRGSSWQGDIAIDDVTIEKGSCSAPSTSSPSTPHPPSVSSCDFESGMCAGWTQDKSDTFDWTLRSGSTPSSNTGPSSGHGGSGNYMYIETSSPRKDGDIAKLKFTGSGGGAFCLRFFYHMYGKSVKILNVYSGSSRVFTQSGSQGNKWIEAKVPVSASSGRVEVTFEGIRGSSWQGDIAIDDVTIEKESCSSPSTSAPPTHPPPSAGNCGSRPSVRIVGGTEAPKNSWPWQVMILTKSNRQFCGGSLIDPLWVVTAAHCFSRSSPTSVKIRLGAHYRVSGSVGTEQDINVAQIISHENYKKPKPFSNDVALLKLAKPAVLSQGVGLVCLSNPSNILPINNKKKHCWISGWGTLASGGSQPNALMQASVPLVSKLRCLDAYPGKIDDSMLCAGLDEGGVDTCQGDSGGPLVCEFNGRWFLEGAKSWGYGCARPNKFGVYASIANLRSWIINKAGFSPPSPSPLPTLTAAPSPQVTTPTAQPPLPPGQLPCGFTSITQSRVIGGQDAKPGAWPWQIALKRRNSFICGGSLISATWIITAAHCVAGSGNPADYKVVVGDHNQNANEGTEETVGAKLIISFPEYNRPGRLNNDIALVELAAPVKLSARVNPVCLPSSDSDVPTGSKCYITGWGKIKHPGSSHPILHQAMMQRSVGRGFKQVEDYSCLSVDLFIFSSLNNVNSANVVRRRG</sequence>
<dbReference type="PRINTS" id="PR00722">
    <property type="entry name" value="CHYMOTRYPSIN"/>
</dbReference>
<dbReference type="InterPro" id="IPR009003">
    <property type="entry name" value="Peptidase_S1_PA"/>
</dbReference>
<dbReference type="SMART" id="SM00137">
    <property type="entry name" value="MAM"/>
    <property type="match status" value="2"/>
</dbReference>
<dbReference type="Gene3D" id="2.40.10.10">
    <property type="entry name" value="Trypsin-like serine proteases"/>
    <property type="match status" value="2"/>
</dbReference>
<name>A0A2B4SI77_STYPI</name>
<organism evidence="10 11">
    <name type="scientific">Stylophora pistillata</name>
    <name type="common">Smooth cauliflower coral</name>
    <dbReference type="NCBI Taxonomy" id="50429"/>
    <lineage>
        <taxon>Eukaryota</taxon>
        <taxon>Metazoa</taxon>
        <taxon>Cnidaria</taxon>
        <taxon>Anthozoa</taxon>
        <taxon>Hexacorallia</taxon>
        <taxon>Scleractinia</taxon>
        <taxon>Astrocoeniina</taxon>
        <taxon>Pocilloporidae</taxon>
        <taxon>Stylophora</taxon>
    </lineage>
</organism>
<evidence type="ECO:0000256" key="1">
    <source>
        <dbReference type="ARBA" id="ARBA00007664"/>
    </source>
</evidence>
<dbReference type="Pfam" id="PF00089">
    <property type="entry name" value="Trypsin"/>
    <property type="match status" value="2"/>
</dbReference>
<dbReference type="PROSITE" id="PS00135">
    <property type="entry name" value="TRYPSIN_SER"/>
    <property type="match status" value="1"/>
</dbReference>
<dbReference type="InterPro" id="IPR001254">
    <property type="entry name" value="Trypsin_dom"/>
</dbReference>
<dbReference type="InterPro" id="IPR001314">
    <property type="entry name" value="Peptidase_S1A"/>
</dbReference>
<dbReference type="EMBL" id="LSMT01000063">
    <property type="protein sequence ID" value="PFX29581.1"/>
    <property type="molecule type" value="Genomic_DNA"/>
</dbReference>
<keyword evidence="2 6" id="KW-0645">Protease</keyword>
<feature type="compositionally biased region" description="Low complexity" evidence="7">
    <location>
        <begin position="159"/>
        <end position="169"/>
    </location>
</feature>
<keyword evidence="10" id="KW-0472">Membrane</keyword>
<gene>
    <name evidence="10" type="primary">TMPRSS9</name>
    <name evidence="10" type="ORF">AWC38_SpisGene5613</name>
</gene>
<feature type="region of interest" description="Disordered" evidence="7">
    <location>
        <begin position="598"/>
        <end position="619"/>
    </location>
</feature>
<dbReference type="STRING" id="50429.A0A2B4SI77"/>
<evidence type="ECO:0000256" key="2">
    <source>
        <dbReference type="ARBA" id="ARBA00022670"/>
    </source>
</evidence>
<reference evidence="11" key="1">
    <citation type="journal article" date="2017" name="bioRxiv">
        <title>Comparative analysis of the genomes of Stylophora pistillata and Acropora digitifera provides evidence for extensive differences between species of corals.</title>
        <authorList>
            <person name="Voolstra C.R."/>
            <person name="Li Y."/>
            <person name="Liew Y.J."/>
            <person name="Baumgarten S."/>
            <person name="Zoccola D."/>
            <person name="Flot J.-F."/>
            <person name="Tambutte S."/>
            <person name="Allemand D."/>
            <person name="Aranda M."/>
        </authorList>
    </citation>
    <scope>NUCLEOTIDE SEQUENCE [LARGE SCALE GENOMIC DNA]</scope>
</reference>
<dbReference type="GO" id="GO:0006508">
    <property type="term" value="P:proteolysis"/>
    <property type="evidence" value="ECO:0007669"/>
    <property type="project" value="UniProtKB-KW"/>
</dbReference>
<evidence type="ECO:0000313" key="10">
    <source>
        <dbReference type="EMBL" id="PFX29581.1"/>
    </source>
</evidence>
<dbReference type="PANTHER" id="PTHR24252">
    <property type="entry name" value="ACROSIN-RELATED"/>
    <property type="match status" value="1"/>
</dbReference>
<dbReference type="AlphaFoldDB" id="A0A2B4SI77"/>
<feature type="compositionally biased region" description="Low complexity" evidence="7">
    <location>
        <begin position="35"/>
        <end position="46"/>
    </location>
</feature>
<protein>
    <submittedName>
        <fullName evidence="10">Transmembrane protease serine 9</fullName>
    </submittedName>
</protein>
<keyword evidence="10" id="KW-0812">Transmembrane</keyword>
<keyword evidence="5" id="KW-1015">Disulfide bond</keyword>
<dbReference type="InterPro" id="IPR018114">
    <property type="entry name" value="TRYPSIN_HIS"/>
</dbReference>
<feature type="region of interest" description="Disordered" evidence="7">
    <location>
        <begin position="159"/>
        <end position="178"/>
    </location>
</feature>
<dbReference type="InterPro" id="IPR033116">
    <property type="entry name" value="TRYPSIN_SER"/>
</dbReference>
<dbReference type="PROSITE" id="PS00134">
    <property type="entry name" value="TRYPSIN_HIS"/>
    <property type="match status" value="2"/>
</dbReference>
<dbReference type="FunFam" id="2.40.10.10:FF:000181">
    <property type="entry name" value="Chymotrypsinogen A"/>
    <property type="match status" value="1"/>
</dbReference>
<comment type="similarity">
    <text evidence="1">Belongs to the peptidase S1 family.</text>
</comment>
<dbReference type="PROSITE" id="PS50240">
    <property type="entry name" value="TRYPSIN_DOM"/>
    <property type="match status" value="2"/>
</dbReference>
<dbReference type="InterPro" id="IPR000998">
    <property type="entry name" value="MAM_dom"/>
</dbReference>
<evidence type="ECO:0000259" key="9">
    <source>
        <dbReference type="PROSITE" id="PS50240"/>
    </source>
</evidence>
<dbReference type="InterPro" id="IPR043504">
    <property type="entry name" value="Peptidase_S1_PA_chymotrypsin"/>
</dbReference>
<accession>A0A2B4SI77</accession>
<keyword evidence="11" id="KW-1185">Reference proteome</keyword>
<dbReference type="SMART" id="SM00020">
    <property type="entry name" value="Tryp_SPc"/>
    <property type="match status" value="2"/>
</dbReference>
<keyword evidence="3 6" id="KW-0378">Hydrolase</keyword>
<dbReference type="Proteomes" id="UP000225706">
    <property type="component" value="Unassembled WGS sequence"/>
</dbReference>
<feature type="domain" description="MAM" evidence="8">
    <location>
        <begin position="9"/>
        <end position="162"/>
    </location>
</feature>
<keyword evidence="4 6" id="KW-0720">Serine protease</keyword>
<evidence type="ECO:0000256" key="3">
    <source>
        <dbReference type="ARBA" id="ARBA00022801"/>
    </source>
</evidence>
<feature type="compositionally biased region" description="Low complexity" evidence="7">
    <location>
        <begin position="203"/>
        <end position="214"/>
    </location>
</feature>
<dbReference type="SUPFAM" id="SSF49899">
    <property type="entry name" value="Concanavalin A-like lectins/glucanases"/>
    <property type="match status" value="2"/>
</dbReference>
<dbReference type="CDD" id="cd06263">
    <property type="entry name" value="MAM"/>
    <property type="match status" value="2"/>
</dbReference>
<dbReference type="InterPro" id="IPR013320">
    <property type="entry name" value="ConA-like_dom_sf"/>
</dbReference>
<feature type="domain" description="Peptidase S1" evidence="9">
    <location>
        <begin position="637"/>
        <end position="824"/>
    </location>
</feature>
<proteinExistence type="inferred from homology"/>
<dbReference type="FunFam" id="2.40.10.10:FF:000077">
    <property type="entry name" value="Predicted protein"/>
    <property type="match status" value="1"/>
</dbReference>
<dbReference type="CDD" id="cd00190">
    <property type="entry name" value="Tryp_SPc"/>
    <property type="match status" value="2"/>
</dbReference>
<evidence type="ECO:0000259" key="8">
    <source>
        <dbReference type="PROSITE" id="PS50060"/>
    </source>
</evidence>
<evidence type="ECO:0000256" key="5">
    <source>
        <dbReference type="ARBA" id="ARBA00023157"/>
    </source>
</evidence>
<feature type="region of interest" description="Disordered" evidence="7">
    <location>
        <begin position="32"/>
        <end position="55"/>
    </location>
</feature>
<dbReference type="GO" id="GO:0004252">
    <property type="term" value="F:serine-type endopeptidase activity"/>
    <property type="evidence" value="ECO:0007669"/>
    <property type="project" value="InterPro"/>
</dbReference>
<dbReference type="PROSITE" id="PS50060">
    <property type="entry name" value="MAM_2"/>
    <property type="match status" value="2"/>
</dbReference>
<evidence type="ECO:0000256" key="6">
    <source>
        <dbReference type="RuleBase" id="RU363034"/>
    </source>
</evidence>
<dbReference type="GO" id="GO:0016020">
    <property type="term" value="C:membrane"/>
    <property type="evidence" value="ECO:0007669"/>
    <property type="project" value="InterPro"/>
</dbReference>
<feature type="compositionally biased region" description="Low complexity" evidence="7">
    <location>
        <begin position="601"/>
        <end position="615"/>
    </location>
</feature>
<evidence type="ECO:0000313" key="11">
    <source>
        <dbReference type="Proteomes" id="UP000225706"/>
    </source>
</evidence>
<dbReference type="Gene3D" id="2.60.120.200">
    <property type="match status" value="2"/>
</dbReference>
<feature type="region of interest" description="Disordered" evidence="7">
    <location>
        <begin position="327"/>
        <end position="360"/>
    </location>
</feature>
<comment type="caution">
    <text evidence="10">The sequence shown here is derived from an EMBL/GenBank/DDBJ whole genome shotgun (WGS) entry which is preliminary data.</text>
</comment>
<evidence type="ECO:0000256" key="4">
    <source>
        <dbReference type="ARBA" id="ARBA00022825"/>
    </source>
</evidence>
<feature type="domain" description="MAM" evidence="8">
    <location>
        <begin position="177"/>
        <end position="330"/>
    </location>
</feature>
<evidence type="ECO:0000256" key="7">
    <source>
        <dbReference type="SAM" id="MobiDB-lite"/>
    </source>
</evidence>
<dbReference type="SUPFAM" id="SSF50494">
    <property type="entry name" value="Trypsin-like serine proteases"/>
    <property type="match status" value="2"/>
</dbReference>
<feature type="region of interest" description="Disordered" evidence="7">
    <location>
        <begin position="198"/>
        <end position="223"/>
    </location>
</feature>
<feature type="domain" description="Peptidase S1" evidence="9">
    <location>
        <begin position="355"/>
        <end position="591"/>
    </location>
</feature>
<dbReference type="Pfam" id="PF00629">
    <property type="entry name" value="MAM"/>
    <property type="match status" value="2"/>
</dbReference>